<accession>A0A7C4LMU1</accession>
<comment type="subcellular location">
    <subcellularLocation>
        <location evidence="1">Cell membrane</location>
        <topology evidence="1">Single-pass membrane protein</topology>
    </subcellularLocation>
    <subcellularLocation>
        <location evidence="7">Cell membrane</location>
        <topology evidence="7">Single-pass type II membrane protein</topology>
    </subcellularLocation>
</comment>
<evidence type="ECO:0000313" key="9">
    <source>
        <dbReference type="EMBL" id="HGT40912.1"/>
    </source>
</evidence>
<keyword evidence="7" id="KW-0653">Protein transport</keyword>
<dbReference type="InterPro" id="IPR003400">
    <property type="entry name" value="ExbD"/>
</dbReference>
<dbReference type="GO" id="GO:0022857">
    <property type="term" value="F:transmembrane transporter activity"/>
    <property type="evidence" value="ECO:0007669"/>
    <property type="project" value="InterPro"/>
</dbReference>
<evidence type="ECO:0000256" key="6">
    <source>
        <dbReference type="ARBA" id="ARBA00023136"/>
    </source>
</evidence>
<dbReference type="PANTHER" id="PTHR30558">
    <property type="entry name" value="EXBD MEMBRANE COMPONENT OF PMF-DRIVEN MACROMOLECULE IMPORT SYSTEM"/>
    <property type="match status" value="1"/>
</dbReference>
<keyword evidence="7" id="KW-0813">Transport</keyword>
<keyword evidence="4 7" id="KW-0812">Transmembrane</keyword>
<reference evidence="9" key="1">
    <citation type="journal article" date="2020" name="mSystems">
        <title>Genome- and Community-Level Interaction Insights into Carbon Utilization and Element Cycling Functions of Hydrothermarchaeota in Hydrothermal Sediment.</title>
        <authorList>
            <person name="Zhou Z."/>
            <person name="Liu Y."/>
            <person name="Xu W."/>
            <person name="Pan J."/>
            <person name="Luo Z.H."/>
            <person name="Li M."/>
        </authorList>
    </citation>
    <scope>NUCLEOTIDE SEQUENCE [LARGE SCALE GENOMIC DNA]</scope>
    <source>
        <strain evidence="9">SpSt-508</strain>
    </source>
</reference>
<sequence length="155" mass="16702">MRIPPTYHRRAVFDQTAMTPLIDIVFQLLIFFICATTGHIRELLLPADLSAGIGTPPAAAVEKPLGEVWIRLRKEQEATVVQVEGTDYGANEELARVLGGLAAVAPEIPVYLAIAEDVPLGDVVRVYDLCRAGGFHAISFAVQGDRPAVPAKDAE</sequence>
<keyword evidence="5 8" id="KW-1133">Transmembrane helix</keyword>
<dbReference type="AlphaFoldDB" id="A0A7C4LMU1"/>
<feature type="transmembrane region" description="Helical" evidence="8">
    <location>
        <begin position="21"/>
        <end position="40"/>
    </location>
</feature>
<organism evidence="9">
    <name type="scientific">Schlesneria paludicola</name>
    <dbReference type="NCBI Taxonomy" id="360056"/>
    <lineage>
        <taxon>Bacteria</taxon>
        <taxon>Pseudomonadati</taxon>
        <taxon>Planctomycetota</taxon>
        <taxon>Planctomycetia</taxon>
        <taxon>Planctomycetales</taxon>
        <taxon>Planctomycetaceae</taxon>
        <taxon>Schlesneria</taxon>
    </lineage>
</organism>
<evidence type="ECO:0000256" key="4">
    <source>
        <dbReference type="ARBA" id="ARBA00022692"/>
    </source>
</evidence>
<evidence type="ECO:0000256" key="3">
    <source>
        <dbReference type="ARBA" id="ARBA00022475"/>
    </source>
</evidence>
<evidence type="ECO:0000256" key="1">
    <source>
        <dbReference type="ARBA" id="ARBA00004162"/>
    </source>
</evidence>
<gene>
    <name evidence="9" type="ORF">ENS64_16835</name>
</gene>
<dbReference type="PANTHER" id="PTHR30558:SF3">
    <property type="entry name" value="BIOPOLYMER TRANSPORT PROTEIN EXBD-RELATED"/>
    <property type="match status" value="1"/>
</dbReference>
<proteinExistence type="inferred from homology"/>
<dbReference type="Gene3D" id="3.30.420.270">
    <property type="match status" value="1"/>
</dbReference>
<dbReference type="GO" id="GO:0005886">
    <property type="term" value="C:plasma membrane"/>
    <property type="evidence" value="ECO:0007669"/>
    <property type="project" value="UniProtKB-SubCell"/>
</dbReference>
<comment type="similarity">
    <text evidence="2 7">Belongs to the ExbD/TolR family.</text>
</comment>
<dbReference type="GO" id="GO:0015031">
    <property type="term" value="P:protein transport"/>
    <property type="evidence" value="ECO:0007669"/>
    <property type="project" value="UniProtKB-KW"/>
</dbReference>
<name>A0A7C4LMU1_9PLAN</name>
<dbReference type="Pfam" id="PF02472">
    <property type="entry name" value="ExbD"/>
    <property type="match status" value="1"/>
</dbReference>
<keyword evidence="3" id="KW-1003">Cell membrane</keyword>
<evidence type="ECO:0000256" key="5">
    <source>
        <dbReference type="ARBA" id="ARBA00022989"/>
    </source>
</evidence>
<dbReference type="EMBL" id="DSVQ01000019">
    <property type="protein sequence ID" value="HGT40912.1"/>
    <property type="molecule type" value="Genomic_DNA"/>
</dbReference>
<evidence type="ECO:0000256" key="8">
    <source>
        <dbReference type="SAM" id="Phobius"/>
    </source>
</evidence>
<keyword evidence="6 8" id="KW-0472">Membrane</keyword>
<comment type="caution">
    <text evidence="9">The sequence shown here is derived from an EMBL/GenBank/DDBJ whole genome shotgun (WGS) entry which is preliminary data.</text>
</comment>
<evidence type="ECO:0000256" key="7">
    <source>
        <dbReference type="RuleBase" id="RU003879"/>
    </source>
</evidence>
<evidence type="ECO:0000256" key="2">
    <source>
        <dbReference type="ARBA" id="ARBA00005811"/>
    </source>
</evidence>
<protein>
    <submittedName>
        <fullName evidence="9">Biopolymer transporter ExbD</fullName>
    </submittedName>
</protein>